<evidence type="ECO:0000313" key="2">
    <source>
        <dbReference type="EMBL" id="KAK9911169.1"/>
    </source>
</evidence>
<protein>
    <submittedName>
        <fullName evidence="2">Uncharacterized protein</fullName>
    </submittedName>
</protein>
<sequence length="180" mass="20319">MIGTPFEPGTDPNRRFPTSIIVAAPRTWCEQFCLPHQPLATYHVSMLRWYSRWARTCEERAARGARVVVRGARRDKDFGSRASMVLSRWALHLDDVVGLWVLLRVSSTVGALILYCFLLPRGAQCLPKALVVPVSRVIRLICSSLLLIFTEQLHGIILLGVLWSLTRIQVCGGEYKKIAF</sequence>
<evidence type="ECO:0000256" key="1">
    <source>
        <dbReference type="SAM" id="Phobius"/>
    </source>
</evidence>
<comment type="caution">
    <text evidence="2">The sequence shown here is derived from an EMBL/GenBank/DDBJ whole genome shotgun (WGS) entry which is preliminary data.</text>
</comment>
<dbReference type="EMBL" id="JBEDUW010000007">
    <property type="protein sequence ID" value="KAK9911169.1"/>
    <property type="molecule type" value="Genomic_DNA"/>
</dbReference>
<keyword evidence="1" id="KW-0812">Transmembrane</keyword>
<reference evidence="2 3" key="1">
    <citation type="journal article" date="2023" name="G3 (Bethesda)">
        <title>A chromosome-length genome assembly and annotation of blackberry (Rubus argutus, cv. 'Hillquist').</title>
        <authorList>
            <person name="Bruna T."/>
            <person name="Aryal R."/>
            <person name="Dudchenko O."/>
            <person name="Sargent D.J."/>
            <person name="Mead D."/>
            <person name="Buti M."/>
            <person name="Cavallini A."/>
            <person name="Hytonen T."/>
            <person name="Andres J."/>
            <person name="Pham M."/>
            <person name="Weisz D."/>
            <person name="Mascagni F."/>
            <person name="Usai G."/>
            <person name="Natali L."/>
            <person name="Bassil N."/>
            <person name="Fernandez G.E."/>
            <person name="Lomsadze A."/>
            <person name="Armour M."/>
            <person name="Olukolu B."/>
            <person name="Poorten T."/>
            <person name="Britton C."/>
            <person name="Davik J."/>
            <person name="Ashrafi H."/>
            <person name="Aiden E.L."/>
            <person name="Borodovsky M."/>
            <person name="Worthington M."/>
        </authorList>
    </citation>
    <scope>NUCLEOTIDE SEQUENCE [LARGE SCALE GENOMIC DNA]</scope>
    <source>
        <strain evidence="2">PI 553951</strain>
    </source>
</reference>
<accession>A0AAW1VS31</accession>
<organism evidence="2 3">
    <name type="scientific">Rubus argutus</name>
    <name type="common">Southern blackberry</name>
    <dbReference type="NCBI Taxonomy" id="59490"/>
    <lineage>
        <taxon>Eukaryota</taxon>
        <taxon>Viridiplantae</taxon>
        <taxon>Streptophyta</taxon>
        <taxon>Embryophyta</taxon>
        <taxon>Tracheophyta</taxon>
        <taxon>Spermatophyta</taxon>
        <taxon>Magnoliopsida</taxon>
        <taxon>eudicotyledons</taxon>
        <taxon>Gunneridae</taxon>
        <taxon>Pentapetalae</taxon>
        <taxon>rosids</taxon>
        <taxon>fabids</taxon>
        <taxon>Rosales</taxon>
        <taxon>Rosaceae</taxon>
        <taxon>Rosoideae</taxon>
        <taxon>Rosoideae incertae sedis</taxon>
        <taxon>Rubus</taxon>
    </lineage>
</organism>
<keyword evidence="3" id="KW-1185">Reference proteome</keyword>
<dbReference type="AlphaFoldDB" id="A0AAW1VS31"/>
<name>A0AAW1VS31_RUBAR</name>
<evidence type="ECO:0000313" key="3">
    <source>
        <dbReference type="Proteomes" id="UP001457282"/>
    </source>
</evidence>
<keyword evidence="1" id="KW-1133">Transmembrane helix</keyword>
<gene>
    <name evidence="2" type="ORF">M0R45_035091</name>
</gene>
<feature type="transmembrane region" description="Helical" evidence="1">
    <location>
        <begin position="97"/>
        <end position="119"/>
    </location>
</feature>
<feature type="transmembrane region" description="Helical" evidence="1">
    <location>
        <begin position="140"/>
        <end position="163"/>
    </location>
</feature>
<keyword evidence="1" id="KW-0472">Membrane</keyword>
<dbReference type="Proteomes" id="UP001457282">
    <property type="component" value="Unassembled WGS sequence"/>
</dbReference>
<proteinExistence type="predicted"/>